<dbReference type="Pfam" id="PF01555">
    <property type="entry name" value="N6_N4_Mtase"/>
    <property type="match status" value="1"/>
</dbReference>
<name>X1A2E9_9ZZZZ</name>
<evidence type="ECO:0000256" key="2">
    <source>
        <dbReference type="ARBA" id="ARBA00022679"/>
    </source>
</evidence>
<organism evidence="4">
    <name type="scientific">marine sediment metagenome</name>
    <dbReference type="NCBI Taxonomy" id="412755"/>
    <lineage>
        <taxon>unclassified sequences</taxon>
        <taxon>metagenomes</taxon>
        <taxon>ecological metagenomes</taxon>
    </lineage>
</organism>
<dbReference type="AlphaFoldDB" id="X1A2E9"/>
<dbReference type="InterPro" id="IPR029063">
    <property type="entry name" value="SAM-dependent_MTases_sf"/>
</dbReference>
<reference evidence="4" key="1">
    <citation type="journal article" date="2014" name="Front. Microbiol.">
        <title>High frequency of phylogenetically diverse reductive dehalogenase-homologous genes in deep subseafloor sedimentary metagenomes.</title>
        <authorList>
            <person name="Kawai M."/>
            <person name="Futagami T."/>
            <person name="Toyoda A."/>
            <person name="Takaki Y."/>
            <person name="Nishi S."/>
            <person name="Hori S."/>
            <person name="Arai W."/>
            <person name="Tsubouchi T."/>
            <person name="Morono Y."/>
            <person name="Uchiyama I."/>
            <person name="Ito T."/>
            <person name="Fujiyama A."/>
            <person name="Inagaki F."/>
            <person name="Takami H."/>
        </authorList>
    </citation>
    <scope>NUCLEOTIDE SEQUENCE</scope>
    <source>
        <strain evidence="4">Expedition CK06-06</strain>
    </source>
</reference>
<dbReference type="EMBL" id="BART01002580">
    <property type="protein sequence ID" value="GAG64372.1"/>
    <property type="molecule type" value="Genomic_DNA"/>
</dbReference>
<gene>
    <name evidence="4" type="ORF">S01H4_07767</name>
</gene>
<proteinExistence type="predicted"/>
<dbReference type="SUPFAM" id="SSF53335">
    <property type="entry name" value="S-adenosyl-L-methionine-dependent methyltransferases"/>
    <property type="match status" value="1"/>
</dbReference>
<dbReference type="GO" id="GO:0032259">
    <property type="term" value="P:methylation"/>
    <property type="evidence" value="ECO:0007669"/>
    <property type="project" value="UniProtKB-KW"/>
</dbReference>
<evidence type="ECO:0000259" key="3">
    <source>
        <dbReference type="Pfam" id="PF01555"/>
    </source>
</evidence>
<dbReference type="Gene3D" id="3.40.50.150">
    <property type="entry name" value="Vaccinia Virus protein VP39"/>
    <property type="match status" value="1"/>
</dbReference>
<evidence type="ECO:0000256" key="1">
    <source>
        <dbReference type="ARBA" id="ARBA00022603"/>
    </source>
</evidence>
<dbReference type="CDD" id="cd02440">
    <property type="entry name" value="AdoMet_MTases"/>
    <property type="match status" value="1"/>
</dbReference>
<keyword evidence="1" id="KW-0489">Methyltransferase</keyword>
<comment type="caution">
    <text evidence="4">The sequence shown here is derived from an EMBL/GenBank/DDBJ whole genome shotgun (WGS) entry which is preliminary data.</text>
</comment>
<evidence type="ECO:0000313" key="4">
    <source>
        <dbReference type="EMBL" id="GAG64372.1"/>
    </source>
</evidence>
<sequence>MSKDINKFHLLVTPYQNRMLPIYSWYHFSHSFSRDLVWYLIDKFNLGSQSNILDPFCGSGTTLLAAKEKGISAIGIDILPLP</sequence>
<dbReference type="GO" id="GO:0003677">
    <property type="term" value="F:DNA binding"/>
    <property type="evidence" value="ECO:0007669"/>
    <property type="project" value="InterPro"/>
</dbReference>
<dbReference type="GO" id="GO:0008170">
    <property type="term" value="F:N-methyltransferase activity"/>
    <property type="evidence" value="ECO:0007669"/>
    <property type="project" value="InterPro"/>
</dbReference>
<accession>X1A2E9</accession>
<feature type="domain" description="DNA methylase N-4/N-6" evidence="3">
    <location>
        <begin position="30"/>
        <end position="78"/>
    </location>
</feature>
<keyword evidence="2" id="KW-0808">Transferase</keyword>
<protein>
    <recommendedName>
        <fullName evidence="3">DNA methylase N-4/N-6 domain-containing protein</fullName>
    </recommendedName>
</protein>
<dbReference type="InterPro" id="IPR002941">
    <property type="entry name" value="DNA_methylase_N4/N6"/>
</dbReference>